<dbReference type="PANTHER" id="PTHR43658:SF8">
    <property type="entry name" value="17-BETA-HYDROXYSTEROID DEHYDROGENASE 14-RELATED"/>
    <property type="match status" value="1"/>
</dbReference>
<dbReference type="RefSeq" id="WP_094483441.1">
    <property type="nucleotide sequence ID" value="NZ_NOZR01000023.1"/>
</dbReference>
<dbReference type="PANTHER" id="PTHR43658">
    <property type="entry name" value="SHORT-CHAIN DEHYDROGENASE/REDUCTASE"/>
    <property type="match status" value="1"/>
</dbReference>
<evidence type="ECO:0000313" key="3">
    <source>
        <dbReference type="EMBL" id="OYN76226.1"/>
    </source>
</evidence>
<proteinExistence type="inferred from homology"/>
<dbReference type="OrthoDB" id="9795647at2"/>
<name>A0A255DA31_9MYCO</name>
<dbReference type="AlphaFoldDB" id="A0A255DA31"/>
<sequence length="253" mass="26307">MSQSNSSAVVTGGASGLGRAVVAMLRSRAVGVVIADRNIEIGKQTASDLDAVFVETDVSSEESAGRAVESAVELGPLRLVVNCAGVAPSQRLIDRHGNLLPVKRFEIIVRVNLIGTFNMMRHAAAAMSANTPNADGERGVIVNTASVAAFDGQAGQIAYAAAKAGVVGMTLPATRDLSPVGIRVCAIAPGVIDTPLAAQMDEKNRAALEQIIQQPKRPGKPSEFAALVAHIVDNPYLNGEVIRLDGGLRMPPK</sequence>
<accession>A0A255DA31</accession>
<dbReference type="EMBL" id="NOZR01000023">
    <property type="protein sequence ID" value="OYN76226.1"/>
    <property type="molecule type" value="Genomic_DNA"/>
</dbReference>
<evidence type="ECO:0000256" key="2">
    <source>
        <dbReference type="RuleBase" id="RU000363"/>
    </source>
</evidence>
<dbReference type="GO" id="GO:0016491">
    <property type="term" value="F:oxidoreductase activity"/>
    <property type="evidence" value="ECO:0007669"/>
    <property type="project" value="UniProtKB-KW"/>
</dbReference>
<gene>
    <name evidence="3" type="ORF">CG716_23065</name>
</gene>
<comment type="caution">
    <text evidence="3">The sequence shown here is derived from an EMBL/GenBank/DDBJ whole genome shotgun (WGS) entry which is preliminary data.</text>
</comment>
<dbReference type="Proteomes" id="UP000216063">
    <property type="component" value="Unassembled WGS sequence"/>
</dbReference>
<dbReference type="SUPFAM" id="SSF51735">
    <property type="entry name" value="NAD(P)-binding Rossmann-fold domains"/>
    <property type="match status" value="1"/>
</dbReference>
<keyword evidence="4" id="KW-1185">Reference proteome</keyword>
<dbReference type="PRINTS" id="PR00080">
    <property type="entry name" value="SDRFAMILY"/>
</dbReference>
<organism evidence="3 4">
    <name type="scientific">Mycolicibacterium sphagni</name>
    <dbReference type="NCBI Taxonomy" id="1786"/>
    <lineage>
        <taxon>Bacteria</taxon>
        <taxon>Bacillati</taxon>
        <taxon>Actinomycetota</taxon>
        <taxon>Actinomycetes</taxon>
        <taxon>Mycobacteriales</taxon>
        <taxon>Mycobacteriaceae</taxon>
        <taxon>Mycolicibacterium</taxon>
    </lineage>
</organism>
<comment type="similarity">
    <text evidence="2">Belongs to the short-chain dehydrogenases/reductases (SDR) family.</text>
</comment>
<dbReference type="Pfam" id="PF00106">
    <property type="entry name" value="adh_short"/>
    <property type="match status" value="1"/>
</dbReference>
<reference evidence="3 4" key="1">
    <citation type="submission" date="2017-07" db="EMBL/GenBank/DDBJ databases">
        <title>The new phylogeny of genus Mycobacterium.</title>
        <authorList>
            <person name="Tortoli E."/>
            <person name="Trovato A."/>
            <person name="Cirillo D.M."/>
        </authorList>
    </citation>
    <scope>NUCLEOTIDE SEQUENCE [LARGE SCALE GENOMIC DNA]</scope>
    <source>
        <strain evidence="3 4">ATCC 33027</strain>
    </source>
</reference>
<dbReference type="InterPro" id="IPR036291">
    <property type="entry name" value="NAD(P)-bd_dom_sf"/>
</dbReference>
<protein>
    <submittedName>
        <fullName evidence="3">3-hydroxyacyl-CoA dehydrogenase</fullName>
    </submittedName>
</protein>
<keyword evidence="1" id="KW-0560">Oxidoreductase</keyword>
<evidence type="ECO:0000313" key="4">
    <source>
        <dbReference type="Proteomes" id="UP000216063"/>
    </source>
</evidence>
<evidence type="ECO:0000256" key="1">
    <source>
        <dbReference type="ARBA" id="ARBA00023002"/>
    </source>
</evidence>
<dbReference type="Gene3D" id="3.40.50.720">
    <property type="entry name" value="NAD(P)-binding Rossmann-like Domain"/>
    <property type="match status" value="1"/>
</dbReference>
<dbReference type="PRINTS" id="PR00081">
    <property type="entry name" value="GDHRDH"/>
</dbReference>
<dbReference type="InterPro" id="IPR002347">
    <property type="entry name" value="SDR_fam"/>
</dbReference>